<proteinExistence type="inferred from homology"/>
<keyword evidence="7" id="KW-0326">Glycosidase</keyword>
<evidence type="ECO:0000256" key="4">
    <source>
        <dbReference type="ARBA" id="ARBA00022801"/>
    </source>
</evidence>
<dbReference type="GO" id="GO:0005737">
    <property type="term" value="C:cytoplasm"/>
    <property type="evidence" value="ECO:0007669"/>
    <property type="project" value="TreeGrafter"/>
</dbReference>
<evidence type="ECO:0000256" key="3">
    <source>
        <dbReference type="ARBA" id="ARBA00022777"/>
    </source>
</evidence>
<dbReference type="Gene3D" id="3.40.1790.10">
    <property type="entry name" value="Indigoidine synthase domain"/>
    <property type="match status" value="1"/>
</dbReference>
<dbReference type="InterPro" id="IPR022830">
    <property type="entry name" value="Indigdn_synthA-like"/>
</dbReference>
<dbReference type="PANTHER" id="PTHR42909">
    <property type="entry name" value="ZGC:136858"/>
    <property type="match status" value="1"/>
</dbReference>
<keyword evidence="3" id="KW-0418">Kinase</keyword>
<dbReference type="InterPro" id="IPR011611">
    <property type="entry name" value="PfkB_dom"/>
</dbReference>
<keyword evidence="10" id="KW-1185">Reference proteome</keyword>
<organism evidence="9 10">
    <name type="scientific">Chaetoceros tenuissimus</name>
    <dbReference type="NCBI Taxonomy" id="426638"/>
    <lineage>
        <taxon>Eukaryota</taxon>
        <taxon>Sar</taxon>
        <taxon>Stramenopiles</taxon>
        <taxon>Ochrophyta</taxon>
        <taxon>Bacillariophyta</taxon>
        <taxon>Coscinodiscophyceae</taxon>
        <taxon>Chaetocerotophycidae</taxon>
        <taxon>Chaetocerotales</taxon>
        <taxon>Chaetocerotaceae</taxon>
        <taxon>Chaetoceros</taxon>
    </lineage>
</organism>
<dbReference type="GO" id="GO:0004730">
    <property type="term" value="F:pseudouridylate synthase activity"/>
    <property type="evidence" value="ECO:0007669"/>
    <property type="project" value="InterPro"/>
</dbReference>
<comment type="caution">
    <text evidence="9">The sequence shown here is derived from an EMBL/GenBank/DDBJ whole genome shotgun (WGS) entry which is preliminary data.</text>
</comment>
<keyword evidence="1" id="KW-0808">Transferase</keyword>
<dbReference type="HAMAP" id="MF_01876">
    <property type="entry name" value="PsiMP_glycosidase"/>
    <property type="match status" value="1"/>
</dbReference>
<dbReference type="EMBL" id="BLLK01000062">
    <property type="protein sequence ID" value="GFH58293.1"/>
    <property type="molecule type" value="Genomic_DNA"/>
</dbReference>
<dbReference type="SUPFAM" id="SSF110581">
    <property type="entry name" value="Indigoidine synthase A-like"/>
    <property type="match status" value="1"/>
</dbReference>
<dbReference type="PANTHER" id="PTHR42909:SF1">
    <property type="entry name" value="CARBOHYDRATE KINASE PFKB DOMAIN-CONTAINING PROTEIN"/>
    <property type="match status" value="1"/>
</dbReference>
<dbReference type="Pfam" id="PF04227">
    <property type="entry name" value="Indigoidine_A"/>
    <property type="match status" value="1"/>
</dbReference>
<dbReference type="SUPFAM" id="SSF53613">
    <property type="entry name" value="Ribokinase-like"/>
    <property type="match status" value="1"/>
</dbReference>
<dbReference type="Pfam" id="PF00294">
    <property type="entry name" value="PfkB"/>
    <property type="match status" value="1"/>
</dbReference>
<evidence type="ECO:0000313" key="10">
    <source>
        <dbReference type="Proteomes" id="UP001054902"/>
    </source>
</evidence>
<dbReference type="GO" id="GO:0016301">
    <property type="term" value="F:kinase activity"/>
    <property type="evidence" value="ECO:0007669"/>
    <property type="project" value="UniProtKB-KW"/>
</dbReference>
<evidence type="ECO:0000256" key="6">
    <source>
        <dbReference type="ARBA" id="ARBA00023239"/>
    </source>
</evidence>
<protein>
    <recommendedName>
        <fullName evidence="8">Carbohydrate kinase PfkB domain-containing protein</fullName>
    </recommendedName>
</protein>
<evidence type="ECO:0000256" key="5">
    <source>
        <dbReference type="ARBA" id="ARBA00023211"/>
    </source>
</evidence>
<keyword evidence="2" id="KW-0479">Metal-binding</keyword>
<gene>
    <name evidence="9" type="ORF">CTEN210_14769</name>
</gene>
<feature type="domain" description="Carbohydrate kinase PfkB" evidence="8">
    <location>
        <begin position="413"/>
        <end position="678"/>
    </location>
</feature>
<reference evidence="9 10" key="1">
    <citation type="journal article" date="2021" name="Sci. Rep.">
        <title>The genome of the diatom Chaetoceros tenuissimus carries an ancient integrated fragment of an extant virus.</title>
        <authorList>
            <person name="Hongo Y."/>
            <person name="Kimura K."/>
            <person name="Takaki Y."/>
            <person name="Yoshida Y."/>
            <person name="Baba S."/>
            <person name="Kobayashi G."/>
            <person name="Nagasaki K."/>
            <person name="Hano T."/>
            <person name="Tomaru Y."/>
        </authorList>
    </citation>
    <scope>NUCLEOTIDE SEQUENCE [LARGE SCALE GENOMIC DNA]</scope>
    <source>
        <strain evidence="9 10">NIES-3715</strain>
    </source>
</reference>
<accession>A0AAD3HCQ6</accession>
<dbReference type="CDD" id="cd01941">
    <property type="entry name" value="YeiC_kinase_like"/>
    <property type="match status" value="1"/>
</dbReference>
<dbReference type="Gene3D" id="3.40.1190.20">
    <property type="match status" value="1"/>
</dbReference>
<evidence type="ECO:0000256" key="1">
    <source>
        <dbReference type="ARBA" id="ARBA00022679"/>
    </source>
</evidence>
<dbReference type="InterPro" id="IPR002173">
    <property type="entry name" value="Carboh/pur_kinase_PfkB_CS"/>
</dbReference>
<evidence type="ECO:0000313" key="9">
    <source>
        <dbReference type="EMBL" id="GFH58293.1"/>
    </source>
</evidence>
<name>A0AAD3HCQ6_9STRA</name>
<dbReference type="InterPro" id="IPR029056">
    <property type="entry name" value="Ribokinase-like"/>
</dbReference>
<keyword evidence="4" id="KW-0378">Hydrolase</keyword>
<keyword evidence="6" id="KW-0456">Lyase</keyword>
<evidence type="ECO:0000256" key="7">
    <source>
        <dbReference type="ARBA" id="ARBA00023295"/>
    </source>
</evidence>
<evidence type="ECO:0000259" key="8">
    <source>
        <dbReference type="Pfam" id="PF00294"/>
    </source>
</evidence>
<dbReference type="GO" id="GO:0046872">
    <property type="term" value="F:metal ion binding"/>
    <property type="evidence" value="ECO:0007669"/>
    <property type="project" value="UniProtKB-KW"/>
</dbReference>
<keyword evidence="5" id="KW-0464">Manganese</keyword>
<dbReference type="InterPro" id="IPR007342">
    <property type="entry name" value="PsuG"/>
</dbReference>
<evidence type="ECO:0000256" key="2">
    <source>
        <dbReference type="ARBA" id="ARBA00022723"/>
    </source>
</evidence>
<dbReference type="PROSITE" id="PS00583">
    <property type="entry name" value="PFKB_KINASES_1"/>
    <property type="match status" value="1"/>
</dbReference>
<dbReference type="AlphaFoldDB" id="A0AAD3HCQ6"/>
<dbReference type="GO" id="GO:0016798">
    <property type="term" value="F:hydrolase activity, acting on glycosyl bonds"/>
    <property type="evidence" value="ECO:0007669"/>
    <property type="project" value="UniProtKB-KW"/>
</dbReference>
<sequence>MFPFQRLKQATSICRQYTKKFSTKLSSSILQILPEVSDAIANNKPVVALESTILAHGLPYPKNIELAKELSEIIRGKGAIPCTIAVKNNKCRVGLTQDELEDLAISGVEKRAAKCSTKDLPLFLGKQNILQQQNYTGPVQWGATTVASTMHLAHLANITTFVTGGTGGVHRGGEDTMDVSADLLELARTPVVVVSAGVKSILDISRTLEVLETNGVPAAAFQADEFPAFFSPSSGIRAPARIDSAEEVAMAYLSSLDLGLKNGMLIGVPNNHPAGASVEDAIQEVLKEADELNISGRDVTPFILKRVSEKTKGDSLKSNTALVKGNANVGADIAVAIAKARSGRNNDKNIFPSAEIKQRDISATANTKSERESVIQNRVIVMGGAVIDLVAKPKTGSSLILGTSNPGICKECDGGVGRNIAEVLSRLGVKPALMSAVGSDARGSSLVQRLTNDLGIATRIDVVEDANTATYLALLDSNGDLHTAIADMDVLRRIKIPSEEDLSGADYLVVDANAPISSLLQAAQNARWASVKVCFEPTSVPKAIEVSKNKQFMSALTYAFPNLDELYAMAGSERSDNEEDIKVATKTVLNTMNFTESHLVITMGSRGAILASKYENKPISYKMFDVSPIENVANCTGAGDTLTGGFIYGLLNGKSEEESIQIGMEKALISLQCEESTISPNL</sequence>
<dbReference type="Proteomes" id="UP001054902">
    <property type="component" value="Unassembled WGS sequence"/>
</dbReference>